<sequence length="576" mass="63820">MNNKLTLPHTAWIALLASLTAVTPVLAQTNTVVHEQTAVKSQVADQIFTNADIYGHRESDSIVTHKGKIIFIGEREQAQSFEGHKTDVIDLENAFVLPGFIDNHNHVFEAASELGGNCELDSEATLEEQIPYLEACKINADTDGRGLLMGYGFSLEATLDSDSEYTPLEIIDSIFPDRPVVIMEQTSHSMWVNSKALKIARISQQSPAPQGGAYLKNPDNGRLNGILLDNAGDQIMEMAWNSQSELFEQSYQGLMFGLEEAAAHGITTIGDGRMYWKRGWYDVWLEAEQNKDLTARVSLRPWVYPSMAIPSQLEVFEKMYSDDKSRLLLVDQVKMYSDGIFINGTAKTLAPYLDAYLSQSPNGLNYIPPEQMKEWLTALEKIGFSAHIHAIGDGAVRESLDAIESIRKQGSTKPYTLTHVELINDEDVPRFHQLDVTADFQVGSDYVARHQHQWAEAFLGARRAKAMMNLDAILKTDANITLSSDWNVHDINPLVGIANSLIMGKTGLTDIYTAIDAYTLNAAKSLGIEDITGSIKVGKSADFAILDRDITTVSARQIAKTKVLMTVLRGDVVYEK</sequence>
<dbReference type="InterPro" id="IPR013108">
    <property type="entry name" value="Amidohydro_3"/>
</dbReference>
<comment type="caution">
    <text evidence="3">The sequence shown here is derived from an EMBL/GenBank/DDBJ whole genome shotgun (WGS) entry which is preliminary data.</text>
</comment>
<keyword evidence="3" id="KW-0378">Hydrolase</keyword>
<feature type="signal peptide" evidence="1">
    <location>
        <begin position="1"/>
        <end position="27"/>
    </location>
</feature>
<evidence type="ECO:0000313" key="3">
    <source>
        <dbReference type="EMBL" id="TKF32546.1"/>
    </source>
</evidence>
<dbReference type="Gene3D" id="3.10.310.70">
    <property type="match status" value="1"/>
</dbReference>
<dbReference type="PANTHER" id="PTHR22642:SF2">
    <property type="entry name" value="PROTEIN LONG AFTER FAR-RED 3"/>
    <property type="match status" value="1"/>
</dbReference>
<dbReference type="InterPro" id="IPR011059">
    <property type="entry name" value="Metal-dep_hydrolase_composite"/>
</dbReference>
<dbReference type="RefSeq" id="WP_136980087.1">
    <property type="nucleotide sequence ID" value="NZ_SYUV01000027.1"/>
</dbReference>
<dbReference type="Gene3D" id="2.30.40.10">
    <property type="entry name" value="Urease, subunit C, domain 1"/>
    <property type="match status" value="1"/>
</dbReference>
<feature type="domain" description="Amidohydrolase 3" evidence="2">
    <location>
        <begin position="87"/>
        <end position="574"/>
    </location>
</feature>
<dbReference type="InterPro" id="IPR032466">
    <property type="entry name" value="Metal_Hydrolase"/>
</dbReference>
<reference evidence="3 4" key="1">
    <citation type="submission" date="2019-04" db="EMBL/GenBank/DDBJ databases">
        <title>A reverse ecology approach based on a biological definition of microbial populations.</title>
        <authorList>
            <person name="Arevalo P."/>
            <person name="Vaninsberghe D."/>
            <person name="Elsherbini J."/>
            <person name="Gore J."/>
            <person name="Polz M."/>
        </authorList>
    </citation>
    <scope>NUCLEOTIDE SEQUENCE [LARGE SCALE GENOMIC DNA]</scope>
    <source>
        <strain evidence="3 4">10N.261.46.F4</strain>
    </source>
</reference>
<dbReference type="Proteomes" id="UP000307574">
    <property type="component" value="Unassembled WGS sequence"/>
</dbReference>
<dbReference type="SUPFAM" id="SSF51556">
    <property type="entry name" value="Metallo-dependent hydrolases"/>
    <property type="match status" value="1"/>
</dbReference>
<keyword evidence="1" id="KW-0732">Signal</keyword>
<dbReference type="SUPFAM" id="SSF51338">
    <property type="entry name" value="Composite domain of metallo-dependent hydrolases"/>
    <property type="match status" value="1"/>
</dbReference>
<evidence type="ECO:0000256" key="1">
    <source>
        <dbReference type="SAM" id="SignalP"/>
    </source>
</evidence>
<proteinExistence type="predicted"/>
<dbReference type="Pfam" id="PF07969">
    <property type="entry name" value="Amidohydro_3"/>
    <property type="match status" value="1"/>
</dbReference>
<dbReference type="Gene3D" id="3.20.20.140">
    <property type="entry name" value="Metal-dependent hydrolases"/>
    <property type="match status" value="1"/>
</dbReference>
<dbReference type="AlphaFoldDB" id="A0A4U1ZGK6"/>
<protein>
    <submittedName>
        <fullName evidence="3">Amidohydrolase</fullName>
    </submittedName>
</protein>
<dbReference type="InterPro" id="IPR033932">
    <property type="entry name" value="YtcJ-like"/>
</dbReference>
<dbReference type="GO" id="GO:0016810">
    <property type="term" value="F:hydrolase activity, acting on carbon-nitrogen (but not peptide) bonds"/>
    <property type="evidence" value="ECO:0007669"/>
    <property type="project" value="InterPro"/>
</dbReference>
<accession>A0A4U1ZGK6</accession>
<dbReference type="CDD" id="cd01300">
    <property type="entry name" value="YtcJ_like"/>
    <property type="match status" value="1"/>
</dbReference>
<evidence type="ECO:0000259" key="2">
    <source>
        <dbReference type="Pfam" id="PF07969"/>
    </source>
</evidence>
<gene>
    <name evidence="3" type="ORF">FCV50_08840</name>
</gene>
<dbReference type="EMBL" id="SYUV01000027">
    <property type="protein sequence ID" value="TKF32546.1"/>
    <property type="molecule type" value="Genomic_DNA"/>
</dbReference>
<evidence type="ECO:0000313" key="4">
    <source>
        <dbReference type="Proteomes" id="UP000307574"/>
    </source>
</evidence>
<organism evidence="3 4">
    <name type="scientific">Vibrio kanaloae</name>
    <dbReference type="NCBI Taxonomy" id="170673"/>
    <lineage>
        <taxon>Bacteria</taxon>
        <taxon>Pseudomonadati</taxon>
        <taxon>Pseudomonadota</taxon>
        <taxon>Gammaproteobacteria</taxon>
        <taxon>Vibrionales</taxon>
        <taxon>Vibrionaceae</taxon>
        <taxon>Vibrio</taxon>
    </lineage>
</organism>
<feature type="chain" id="PRO_5020268220" evidence="1">
    <location>
        <begin position="28"/>
        <end position="576"/>
    </location>
</feature>
<name>A0A4U1ZGK6_9VIBR</name>
<dbReference type="PANTHER" id="PTHR22642">
    <property type="entry name" value="IMIDAZOLONEPROPIONASE"/>
    <property type="match status" value="1"/>
</dbReference>